<dbReference type="InterPro" id="IPR052702">
    <property type="entry name" value="MscS-like_channel"/>
</dbReference>
<feature type="transmembrane region" description="Helical" evidence="8">
    <location>
        <begin position="442"/>
        <end position="463"/>
    </location>
</feature>
<feature type="region of interest" description="Disordered" evidence="7">
    <location>
        <begin position="36"/>
        <end position="65"/>
    </location>
</feature>
<feature type="signal peptide" evidence="9">
    <location>
        <begin position="1"/>
        <end position="32"/>
    </location>
</feature>
<feature type="domain" description="Mechanosensitive ion channel MscS" evidence="10">
    <location>
        <begin position="660"/>
        <end position="725"/>
    </location>
</feature>
<comment type="caution">
    <text evidence="11">The sequence shown here is derived from an EMBL/GenBank/DDBJ whole genome shotgun (WGS) entry which is preliminary data.</text>
</comment>
<dbReference type="SUPFAM" id="SSF82689">
    <property type="entry name" value="Mechanosensitive channel protein MscS (YggB), C-terminal domain"/>
    <property type="match status" value="1"/>
</dbReference>
<evidence type="ECO:0000256" key="9">
    <source>
        <dbReference type="SAM" id="SignalP"/>
    </source>
</evidence>
<dbReference type="InterPro" id="IPR011014">
    <property type="entry name" value="MscS_channel_TM-2"/>
</dbReference>
<evidence type="ECO:0000256" key="1">
    <source>
        <dbReference type="ARBA" id="ARBA00004651"/>
    </source>
</evidence>
<dbReference type="InterPro" id="IPR023408">
    <property type="entry name" value="MscS_beta-dom_sf"/>
</dbReference>
<evidence type="ECO:0000313" key="11">
    <source>
        <dbReference type="EMBL" id="GEB85010.1"/>
    </source>
</evidence>
<gene>
    <name evidence="11" type="ORF">APE01nite_08070</name>
</gene>
<dbReference type="OrthoDB" id="9799209at2"/>
<evidence type="ECO:0000256" key="6">
    <source>
        <dbReference type="ARBA" id="ARBA00023136"/>
    </source>
</evidence>
<reference evidence="11 12" key="1">
    <citation type="submission" date="2019-06" db="EMBL/GenBank/DDBJ databases">
        <title>Whole genome shotgun sequence of Acetobacter peroxydans NBRC 13755.</title>
        <authorList>
            <person name="Hosoyama A."/>
            <person name="Uohara A."/>
            <person name="Ohji S."/>
            <person name="Ichikawa N."/>
        </authorList>
    </citation>
    <scope>NUCLEOTIDE SEQUENCE [LARGE SCALE GENOMIC DNA]</scope>
    <source>
        <strain evidence="11 12">NBRC 13755</strain>
    </source>
</reference>
<feature type="transmembrane region" description="Helical" evidence="8">
    <location>
        <begin position="469"/>
        <end position="496"/>
    </location>
</feature>
<keyword evidence="9" id="KW-0732">Signal</keyword>
<dbReference type="GO" id="GO:0005886">
    <property type="term" value="C:plasma membrane"/>
    <property type="evidence" value="ECO:0007669"/>
    <property type="project" value="UniProtKB-SubCell"/>
</dbReference>
<dbReference type="EMBL" id="BJMV01000003">
    <property type="protein sequence ID" value="GEB85010.1"/>
    <property type="molecule type" value="Genomic_DNA"/>
</dbReference>
<dbReference type="InterPro" id="IPR006685">
    <property type="entry name" value="MscS_channel_2nd"/>
</dbReference>
<feature type="chain" id="PRO_5021413553" description="Mechanosensitive ion channel MscS domain-containing protein" evidence="9">
    <location>
        <begin position="33"/>
        <end position="832"/>
    </location>
</feature>
<keyword evidence="5 8" id="KW-1133">Transmembrane helix</keyword>
<feature type="compositionally biased region" description="Low complexity" evidence="7">
    <location>
        <begin position="36"/>
        <end position="56"/>
    </location>
</feature>
<dbReference type="SUPFAM" id="SSF50182">
    <property type="entry name" value="Sm-like ribonucleoproteins"/>
    <property type="match status" value="1"/>
</dbReference>
<dbReference type="Proteomes" id="UP000317730">
    <property type="component" value="Unassembled WGS sequence"/>
</dbReference>
<comment type="similarity">
    <text evidence="2">Belongs to the MscS (TC 1.A.23) family.</text>
</comment>
<feature type="transmembrane region" description="Helical" evidence="8">
    <location>
        <begin position="292"/>
        <end position="314"/>
    </location>
</feature>
<dbReference type="InterPro" id="IPR010920">
    <property type="entry name" value="LSM_dom_sf"/>
</dbReference>
<feature type="transmembrane region" description="Helical" evidence="8">
    <location>
        <begin position="334"/>
        <end position="353"/>
    </location>
</feature>
<evidence type="ECO:0000256" key="2">
    <source>
        <dbReference type="ARBA" id="ARBA00008017"/>
    </source>
</evidence>
<feature type="transmembrane region" description="Helical" evidence="8">
    <location>
        <begin position="570"/>
        <end position="593"/>
    </location>
</feature>
<dbReference type="Gene3D" id="2.30.30.60">
    <property type="match status" value="1"/>
</dbReference>
<dbReference type="Gene3D" id="1.10.287.1260">
    <property type="match status" value="1"/>
</dbReference>
<evidence type="ECO:0000313" key="12">
    <source>
        <dbReference type="Proteomes" id="UP000317730"/>
    </source>
</evidence>
<keyword evidence="4 8" id="KW-0812">Transmembrane</keyword>
<feature type="transmembrane region" description="Helical" evidence="8">
    <location>
        <begin position="613"/>
        <end position="635"/>
    </location>
</feature>
<comment type="subcellular location">
    <subcellularLocation>
        <location evidence="1">Cell membrane</location>
        <topology evidence="1">Multi-pass membrane protein</topology>
    </subcellularLocation>
</comment>
<evidence type="ECO:0000259" key="10">
    <source>
        <dbReference type="Pfam" id="PF00924"/>
    </source>
</evidence>
<organism evidence="11 12">
    <name type="scientific">Acetobacter peroxydans</name>
    <dbReference type="NCBI Taxonomy" id="104098"/>
    <lineage>
        <taxon>Bacteria</taxon>
        <taxon>Pseudomonadati</taxon>
        <taxon>Pseudomonadota</taxon>
        <taxon>Alphaproteobacteria</taxon>
        <taxon>Acetobacterales</taxon>
        <taxon>Acetobacteraceae</taxon>
        <taxon>Acetobacter</taxon>
    </lineage>
</organism>
<sequence>MHPQSFFSPLRRLLRPAGLVLALLAGHIQAPAATAATTRVDTATPAAPADPTQPTPGSNAPGGITGAFIAKAENSAPDQTLDAMEAEIRAIYATGLQDHDTGHTSADLASLLQRATTVATQADTLMTRLKPYHAMYQNFLDILGKPPASGDPAEAASITEQRNTLTRRQKEVDTRMVRLRLYQAEAQQLISALRQHGDAIQQATLWQRFPSPVGINFWSGLASAFRQDSNHLRELSQQTVALTDVAFSGSRVFITLGGIAGTLLLMAIWLGCHAPVRRLVSRFVPFGRLRPITATLACATIATAAWGFSFQILWNLLSFDNPAAQGDLSVLADMVATQAPLCGFVLELGWCLFSPAKEWRVFTMPDELARNLRLFPAWLAVAMLVRGALRYMDTHSGLSLLSVQLMDGAYTLAVSPLLFAIPRELRLAATTEDEDNPPLAQFLRSLAMTVAIICWLAVFSGYIPLAYTIISWLSMMSITLAGLLLVSLLSSTLCATTLSAHGSLGQRLTALGIPARLVNQISVLIPGAVNLLLLVMAFAVASSGGGFDPSQVWTQLGLLFNGQTNTETHFVSLNAVLLCVGLLIAGHYVINLVKSWLSQKFFPTTRLDTGARASILGILGYSAWILIGLAMLSVLGVTVKSLTWVVSALSVGIGFGLQSIVQNFVSGIILMAERPVSVGDTVTIAGVTGKVGRISVRSTDILLDDKSTMIVPNSQFITSAVKNATAAQKPGVFTVTLDVPFSSNLDRAMQVMADTLSACDAVDSMAAVTVDMTSVEDGTVLLTGTATARADLTVKLAKPVALRALWQAFHEQGIAVASRQVLLVRDAETQAG</sequence>
<evidence type="ECO:0000256" key="7">
    <source>
        <dbReference type="SAM" id="MobiDB-lite"/>
    </source>
</evidence>
<dbReference type="AlphaFoldDB" id="A0A4Y3TVJ6"/>
<dbReference type="RefSeq" id="WP_141374950.1">
    <property type="nucleotide sequence ID" value="NZ_BAPL01000016.1"/>
</dbReference>
<name>A0A4Y3TVJ6_9PROT</name>
<dbReference type="PANTHER" id="PTHR30347:SF9">
    <property type="entry name" value="MINICONDUCTANCE MECHANOSENSITIVE CHANNEL MSCM"/>
    <property type="match status" value="1"/>
</dbReference>
<dbReference type="SUPFAM" id="SSF82861">
    <property type="entry name" value="Mechanosensitive channel protein MscS (YggB), transmembrane region"/>
    <property type="match status" value="1"/>
</dbReference>
<feature type="transmembrane region" description="Helical" evidence="8">
    <location>
        <begin position="252"/>
        <end position="272"/>
    </location>
</feature>
<keyword evidence="12" id="KW-1185">Reference proteome</keyword>
<evidence type="ECO:0000256" key="4">
    <source>
        <dbReference type="ARBA" id="ARBA00022692"/>
    </source>
</evidence>
<evidence type="ECO:0000256" key="5">
    <source>
        <dbReference type="ARBA" id="ARBA00022989"/>
    </source>
</evidence>
<evidence type="ECO:0000256" key="8">
    <source>
        <dbReference type="SAM" id="Phobius"/>
    </source>
</evidence>
<protein>
    <recommendedName>
        <fullName evidence="10">Mechanosensitive ion channel MscS domain-containing protein</fullName>
    </recommendedName>
</protein>
<keyword evidence="6 8" id="KW-0472">Membrane</keyword>
<dbReference type="PANTHER" id="PTHR30347">
    <property type="entry name" value="POTASSIUM CHANNEL RELATED"/>
    <property type="match status" value="1"/>
</dbReference>
<dbReference type="InterPro" id="IPR011066">
    <property type="entry name" value="MscS_channel_C_sf"/>
</dbReference>
<proteinExistence type="inferred from homology"/>
<keyword evidence="3" id="KW-1003">Cell membrane</keyword>
<feature type="transmembrane region" description="Helical" evidence="8">
    <location>
        <begin position="641"/>
        <end position="661"/>
    </location>
</feature>
<accession>A0A4Y3TVJ6</accession>
<evidence type="ECO:0000256" key="3">
    <source>
        <dbReference type="ARBA" id="ARBA00022475"/>
    </source>
</evidence>
<dbReference type="Pfam" id="PF00924">
    <property type="entry name" value="MS_channel_2nd"/>
    <property type="match status" value="1"/>
</dbReference>
<feature type="transmembrane region" description="Helical" evidence="8">
    <location>
        <begin position="517"/>
        <end position="541"/>
    </location>
</feature>
<dbReference type="GO" id="GO:0008381">
    <property type="term" value="F:mechanosensitive monoatomic ion channel activity"/>
    <property type="evidence" value="ECO:0007669"/>
    <property type="project" value="UniProtKB-ARBA"/>
</dbReference>